<evidence type="ECO:0000313" key="5">
    <source>
        <dbReference type="Proteomes" id="UP001589774"/>
    </source>
</evidence>
<feature type="domain" description="Response regulatory" evidence="3">
    <location>
        <begin position="2"/>
        <end position="127"/>
    </location>
</feature>
<reference evidence="4 5" key="1">
    <citation type="submission" date="2024-09" db="EMBL/GenBank/DDBJ databases">
        <authorList>
            <person name="Sun Q."/>
            <person name="Mori K."/>
        </authorList>
    </citation>
    <scope>NUCLEOTIDE SEQUENCE [LARGE SCALE GENOMIC DNA]</scope>
    <source>
        <strain evidence="4 5">CCM 7765</strain>
    </source>
</reference>
<dbReference type="InterPro" id="IPR001789">
    <property type="entry name" value="Sig_transdc_resp-reg_receiver"/>
</dbReference>
<evidence type="ECO:0000256" key="2">
    <source>
        <dbReference type="PROSITE-ProRule" id="PRU00169"/>
    </source>
</evidence>
<accession>A0ABV6HNT4</accession>
<dbReference type="Proteomes" id="UP001589774">
    <property type="component" value="Unassembled WGS sequence"/>
</dbReference>
<evidence type="ECO:0000313" key="4">
    <source>
        <dbReference type="EMBL" id="MFC0320558.1"/>
    </source>
</evidence>
<dbReference type="SUPFAM" id="SSF52172">
    <property type="entry name" value="CheY-like"/>
    <property type="match status" value="1"/>
</dbReference>
<dbReference type="EMBL" id="JBHLWO010000002">
    <property type="protein sequence ID" value="MFC0320558.1"/>
    <property type="molecule type" value="Genomic_DNA"/>
</dbReference>
<proteinExistence type="predicted"/>
<dbReference type="PANTHER" id="PTHR44591">
    <property type="entry name" value="STRESS RESPONSE REGULATOR PROTEIN 1"/>
    <property type="match status" value="1"/>
</dbReference>
<keyword evidence="5" id="KW-1185">Reference proteome</keyword>
<gene>
    <name evidence="4" type="ORF">ACFFI0_19690</name>
</gene>
<evidence type="ECO:0000256" key="1">
    <source>
        <dbReference type="ARBA" id="ARBA00022553"/>
    </source>
</evidence>
<sequence>MKICIVDDDPIFQLLAKKQFQKIAGDIDTVSFTNGIDAYAYFRSVELTSLSMPKLLLVDLNLPIMNGWQLIDKLRKTCLTENTLIYIVSSSPAIEDRVRSLSLTCVKDYLMKPINSQQYEELYRAANVAH</sequence>
<dbReference type="InterPro" id="IPR050595">
    <property type="entry name" value="Bact_response_regulator"/>
</dbReference>
<protein>
    <submittedName>
        <fullName evidence="4">Response regulator</fullName>
    </submittedName>
</protein>
<organism evidence="4 5">
    <name type="scientific">Olivibacter oleidegradans</name>
    <dbReference type="NCBI Taxonomy" id="760123"/>
    <lineage>
        <taxon>Bacteria</taxon>
        <taxon>Pseudomonadati</taxon>
        <taxon>Bacteroidota</taxon>
        <taxon>Sphingobacteriia</taxon>
        <taxon>Sphingobacteriales</taxon>
        <taxon>Sphingobacteriaceae</taxon>
        <taxon>Olivibacter</taxon>
    </lineage>
</organism>
<dbReference type="PANTHER" id="PTHR44591:SF23">
    <property type="entry name" value="CHEY SUBFAMILY"/>
    <property type="match status" value="1"/>
</dbReference>
<keyword evidence="1 2" id="KW-0597">Phosphoprotein</keyword>
<comment type="caution">
    <text evidence="4">The sequence shown here is derived from an EMBL/GenBank/DDBJ whole genome shotgun (WGS) entry which is preliminary data.</text>
</comment>
<name>A0ABV6HNT4_9SPHI</name>
<dbReference type="PROSITE" id="PS50110">
    <property type="entry name" value="RESPONSE_REGULATORY"/>
    <property type="match status" value="1"/>
</dbReference>
<dbReference type="Gene3D" id="3.40.50.2300">
    <property type="match status" value="1"/>
</dbReference>
<evidence type="ECO:0000259" key="3">
    <source>
        <dbReference type="PROSITE" id="PS50110"/>
    </source>
</evidence>
<dbReference type="RefSeq" id="WP_130856760.1">
    <property type="nucleotide sequence ID" value="NZ_JBHLWO010000002.1"/>
</dbReference>
<dbReference type="SMART" id="SM00448">
    <property type="entry name" value="REC"/>
    <property type="match status" value="1"/>
</dbReference>
<dbReference type="InterPro" id="IPR011006">
    <property type="entry name" value="CheY-like_superfamily"/>
</dbReference>
<dbReference type="Pfam" id="PF00072">
    <property type="entry name" value="Response_reg"/>
    <property type="match status" value="1"/>
</dbReference>
<feature type="modified residue" description="4-aspartylphosphate" evidence="2">
    <location>
        <position position="59"/>
    </location>
</feature>